<keyword evidence="1" id="KW-0812">Transmembrane</keyword>
<dbReference type="STRING" id="551995.SAMN05192574_102391"/>
<proteinExistence type="predicted"/>
<evidence type="ECO:0000259" key="2">
    <source>
        <dbReference type="Pfam" id="PF03713"/>
    </source>
</evidence>
<protein>
    <recommendedName>
        <fullName evidence="2">DUF305 domain-containing protein</fullName>
    </recommendedName>
</protein>
<organism evidence="3 4">
    <name type="scientific">Mucilaginibacter gossypiicola</name>
    <dbReference type="NCBI Taxonomy" id="551995"/>
    <lineage>
        <taxon>Bacteria</taxon>
        <taxon>Pseudomonadati</taxon>
        <taxon>Bacteroidota</taxon>
        <taxon>Sphingobacteriia</taxon>
        <taxon>Sphingobacteriales</taxon>
        <taxon>Sphingobacteriaceae</taxon>
        <taxon>Mucilaginibacter</taxon>
    </lineage>
</organism>
<feature type="domain" description="DUF305" evidence="2">
    <location>
        <begin position="95"/>
        <end position="143"/>
    </location>
</feature>
<evidence type="ECO:0000256" key="1">
    <source>
        <dbReference type="SAM" id="Phobius"/>
    </source>
</evidence>
<keyword evidence="1" id="KW-0472">Membrane</keyword>
<gene>
    <name evidence="3" type="ORF">SAMN05192574_102391</name>
</gene>
<evidence type="ECO:0000313" key="3">
    <source>
        <dbReference type="EMBL" id="SEN08021.1"/>
    </source>
</evidence>
<feature type="transmembrane region" description="Helical" evidence="1">
    <location>
        <begin position="9"/>
        <end position="28"/>
    </location>
</feature>
<dbReference type="InterPro" id="IPR005183">
    <property type="entry name" value="DUF305_CopM-like"/>
</dbReference>
<feature type="transmembrane region" description="Helical" evidence="1">
    <location>
        <begin position="40"/>
        <end position="58"/>
    </location>
</feature>
<dbReference type="EMBL" id="FOCL01000002">
    <property type="protein sequence ID" value="SEN08021.1"/>
    <property type="molecule type" value="Genomic_DNA"/>
</dbReference>
<feature type="transmembrane region" description="Helical" evidence="1">
    <location>
        <begin position="70"/>
        <end position="87"/>
    </location>
</feature>
<evidence type="ECO:0000313" key="4">
    <source>
        <dbReference type="Proteomes" id="UP000198942"/>
    </source>
</evidence>
<keyword evidence="1" id="KW-1133">Transmembrane helix</keyword>
<accession>A0A1H8DL24</accession>
<dbReference type="OrthoDB" id="517560at2"/>
<name>A0A1H8DL24_9SPHI</name>
<keyword evidence="4" id="KW-1185">Reference proteome</keyword>
<dbReference type="RefSeq" id="WP_091209542.1">
    <property type="nucleotide sequence ID" value="NZ_FOCL01000002.1"/>
</dbReference>
<dbReference type="Pfam" id="PF03713">
    <property type="entry name" value="DUF305"/>
    <property type="match status" value="1"/>
</dbReference>
<reference evidence="4" key="1">
    <citation type="submission" date="2016-10" db="EMBL/GenBank/DDBJ databases">
        <authorList>
            <person name="Varghese N."/>
            <person name="Submissions S."/>
        </authorList>
    </citation>
    <scope>NUCLEOTIDE SEQUENCE [LARGE SCALE GENOMIC DNA]</scope>
    <source>
        <strain evidence="4">Gh-48</strain>
    </source>
</reference>
<dbReference type="Gene3D" id="1.20.1260.10">
    <property type="match status" value="1"/>
</dbReference>
<dbReference type="AlphaFoldDB" id="A0A1H8DL24"/>
<dbReference type="Proteomes" id="UP000198942">
    <property type="component" value="Unassembled WGS sequence"/>
</dbReference>
<sequence>MKKGNYSKFALMLAGSFVLMYSIMYLNVDQIDHVYLNTTRLYMTLLMVSAMALLMLWTMRMMYQNKIRNLIITVSAIAVFMLALAGVRHQAGIGDVQYMKGMIPHHSIAIMVSKKAHLKDPEVKKLSQDIISAQEKEIAQMKIILARMEK</sequence>
<dbReference type="InterPro" id="IPR012347">
    <property type="entry name" value="Ferritin-like"/>
</dbReference>